<evidence type="ECO:0000256" key="7">
    <source>
        <dbReference type="ARBA" id="ARBA00023242"/>
    </source>
</evidence>
<dbReference type="PROSITE" id="PS50090">
    <property type="entry name" value="MYB_LIKE"/>
    <property type="match status" value="2"/>
</dbReference>
<evidence type="ECO:0000313" key="11">
    <source>
        <dbReference type="EMBL" id="KAG8479346.1"/>
    </source>
</evidence>
<keyword evidence="4" id="KW-0238">DNA-binding</keyword>
<evidence type="ECO:0000259" key="9">
    <source>
        <dbReference type="PROSITE" id="PS50090"/>
    </source>
</evidence>
<keyword evidence="5" id="KW-0010">Activator</keyword>
<feature type="domain" description="HTH myb-type" evidence="10">
    <location>
        <begin position="91"/>
        <end position="145"/>
    </location>
</feature>
<accession>A0A8J6CQA7</accession>
<feature type="compositionally biased region" description="Pro residues" evidence="8">
    <location>
        <begin position="172"/>
        <end position="183"/>
    </location>
</feature>
<keyword evidence="7" id="KW-0539">Nucleus</keyword>
<dbReference type="EMBL" id="JAHUZN010000011">
    <property type="protein sequence ID" value="KAG8479346.1"/>
    <property type="molecule type" value="Genomic_DNA"/>
</dbReference>
<dbReference type="PROSITE" id="PS51294">
    <property type="entry name" value="HTH_MYB"/>
    <property type="match status" value="2"/>
</dbReference>
<dbReference type="InterPro" id="IPR009057">
    <property type="entry name" value="Homeodomain-like_sf"/>
</dbReference>
<dbReference type="Gene3D" id="1.10.10.60">
    <property type="entry name" value="Homeodomain-like"/>
    <property type="match status" value="2"/>
</dbReference>
<evidence type="ECO:0000256" key="4">
    <source>
        <dbReference type="ARBA" id="ARBA00023125"/>
    </source>
</evidence>
<evidence type="ECO:0000256" key="2">
    <source>
        <dbReference type="ARBA" id="ARBA00022737"/>
    </source>
</evidence>
<feature type="domain" description="Myb-like" evidence="9">
    <location>
        <begin position="38"/>
        <end position="90"/>
    </location>
</feature>
<dbReference type="InterPro" id="IPR001005">
    <property type="entry name" value="SANT/Myb"/>
</dbReference>
<comment type="subcellular location">
    <subcellularLocation>
        <location evidence="1">Nucleus</location>
    </subcellularLocation>
</comment>
<dbReference type="GO" id="GO:0045893">
    <property type="term" value="P:positive regulation of DNA-templated transcription"/>
    <property type="evidence" value="ECO:0007669"/>
    <property type="project" value="UniProtKB-ARBA"/>
</dbReference>
<dbReference type="CDD" id="cd00167">
    <property type="entry name" value="SANT"/>
    <property type="match status" value="2"/>
</dbReference>
<evidence type="ECO:0000259" key="10">
    <source>
        <dbReference type="PROSITE" id="PS51294"/>
    </source>
</evidence>
<sequence length="445" mass="49913">MMMMMGGNNQFTAQNEGGEPLGNNGMNNSGVGGGREGGIPLKKGPWTAIEDAVLAEYVRSHGEGSWNAVQKNTGLARCGKSCRLRWVNHLRPNLKKGSFSPEEEKIIIELHAKMGNKWARMATQLPGRTDNEIKNYWNTRVKRRQRQGLPLYPPGVQPFYSQHQHRQRHSHPPSPIPSPPPTTAPNSCFSFQTPIVSLHTSNPMPLHPLHIPHRPPPQNFLYNPHSALTTPPLINYPNTTTHDDFFHSNKRFKHDRLQSNNYNNNHLDATSSSFTLPFSPMQHYSNRMTLDLPSSSRTTFNHHPHQDSGDFYPLKMDLRSNQINDDGLLENMLALAANGSGGNNEIPKEMMNAAQNEEDYSGLINIDGPSSFNMAIPEWCNDNGESSERQPSAIIDNENHLALDMHQIASLYPADISPNHAARSSSVRSWDNFPALEQSRFLVKT</sequence>
<dbReference type="AlphaFoldDB" id="A0A8J6CQA7"/>
<dbReference type="SMART" id="SM00717">
    <property type="entry name" value="SANT"/>
    <property type="match status" value="2"/>
</dbReference>
<dbReference type="InterPro" id="IPR017930">
    <property type="entry name" value="Myb_dom"/>
</dbReference>
<dbReference type="GO" id="GO:0048235">
    <property type="term" value="P:pollen sperm cell differentiation"/>
    <property type="evidence" value="ECO:0007669"/>
    <property type="project" value="UniProtKB-ARBA"/>
</dbReference>
<evidence type="ECO:0000256" key="1">
    <source>
        <dbReference type="ARBA" id="ARBA00004123"/>
    </source>
</evidence>
<feature type="domain" description="HTH myb-type" evidence="10">
    <location>
        <begin position="38"/>
        <end position="90"/>
    </location>
</feature>
<dbReference type="PANTHER" id="PTHR47995:SF18">
    <property type="entry name" value="TRANSCRIPTION FACTOR MYB65"/>
    <property type="match status" value="1"/>
</dbReference>
<evidence type="ECO:0000256" key="8">
    <source>
        <dbReference type="SAM" id="MobiDB-lite"/>
    </source>
</evidence>
<organism evidence="11 12">
    <name type="scientific">Gossypium anomalum</name>
    <dbReference type="NCBI Taxonomy" id="47600"/>
    <lineage>
        <taxon>Eukaryota</taxon>
        <taxon>Viridiplantae</taxon>
        <taxon>Streptophyta</taxon>
        <taxon>Embryophyta</taxon>
        <taxon>Tracheophyta</taxon>
        <taxon>Spermatophyta</taxon>
        <taxon>Magnoliopsida</taxon>
        <taxon>eudicotyledons</taxon>
        <taxon>Gunneridae</taxon>
        <taxon>Pentapetalae</taxon>
        <taxon>rosids</taxon>
        <taxon>malvids</taxon>
        <taxon>Malvales</taxon>
        <taxon>Malvaceae</taxon>
        <taxon>Malvoideae</taxon>
        <taxon>Gossypium</taxon>
    </lineage>
</organism>
<dbReference type="PANTHER" id="PTHR47995">
    <property type="entry name" value="TRANSCRIPTION FACTOR MYB33-RELATED"/>
    <property type="match status" value="1"/>
</dbReference>
<comment type="caution">
    <text evidence="11">The sequence shown here is derived from an EMBL/GenBank/DDBJ whole genome shotgun (WGS) entry which is preliminary data.</text>
</comment>
<proteinExistence type="predicted"/>
<dbReference type="FunFam" id="1.10.10.60:FF:000404">
    <property type="entry name" value="Transcription factor MYB97"/>
    <property type="match status" value="1"/>
</dbReference>
<feature type="domain" description="Myb-like" evidence="9">
    <location>
        <begin position="91"/>
        <end position="141"/>
    </location>
</feature>
<evidence type="ECO:0000313" key="12">
    <source>
        <dbReference type="Proteomes" id="UP000701853"/>
    </source>
</evidence>
<dbReference type="OrthoDB" id="2143914at2759"/>
<gene>
    <name evidence="11" type="ORF">CXB51_029127</name>
</gene>
<evidence type="ECO:0000256" key="5">
    <source>
        <dbReference type="ARBA" id="ARBA00023159"/>
    </source>
</evidence>
<dbReference type="GO" id="GO:0080092">
    <property type="term" value="P:regulation of pollen tube growth"/>
    <property type="evidence" value="ECO:0007669"/>
    <property type="project" value="UniProtKB-ARBA"/>
</dbReference>
<dbReference type="Proteomes" id="UP000701853">
    <property type="component" value="Chromosome 11"/>
</dbReference>
<evidence type="ECO:0000256" key="3">
    <source>
        <dbReference type="ARBA" id="ARBA00023015"/>
    </source>
</evidence>
<name>A0A8J6CQA7_9ROSI</name>
<keyword evidence="3" id="KW-0805">Transcription regulation</keyword>
<dbReference type="GO" id="GO:0005634">
    <property type="term" value="C:nucleus"/>
    <property type="evidence" value="ECO:0007669"/>
    <property type="project" value="UniProtKB-SubCell"/>
</dbReference>
<dbReference type="SUPFAM" id="SSF46689">
    <property type="entry name" value="Homeodomain-like"/>
    <property type="match status" value="1"/>
</dbReference>
<keyword evidence="6" id="KW-0804">Transcription</keyword>
<keyword evidence="12" id="KW-1185">Reference proteome</keyword>
<dbReference type="Pfam" id="PF00249">
    <property type="entry name" value="Myb_DNA-binding"/>
    <property type="match status" value="2"/>
</dbReference>
<feature type="region of interest" description="Disordered" evidence="8">
    <location>
        <begin position="144"/>
        <end position="189"/>
    </location>
</feature>
<evidence type="ECO:0000256" key="6">
    <source>
        <dbReference type="ARBA" id="ARBA00023163"/>
    </source>
</evidence>
<reference evidence="11 12" key="1">
    <citation type="journal article" date="2021" name="bioRxiv">
        <title>The Gossypium anomalum genome as a resource for cotton improvement and evolutionary analysis of hybrid incompatibility.</title>
        <authorList>
            <person name="Grover C.E."/>
            <person name="Yuan D."/>
            <person name="Arick M.A."/>
            <person name="Miller E.R."/>
            <person name="Hu G."/>
            <person name="Peterson D.G."/>
            <person name="Wendel J.F."/>
            <person name="Udall J.A."/>
        </authorList>
    </citation>
    <scope>NUCLEOTIDE SEQUENCE [LARGE SCALE GENOMIC DNA]</scope>
    <source>
        <strain evidence="11">JFW-Udall</strain>
        <tissue evidence="11">Leaf</tissue>
    </source>
</reference>
<keyword evidence="2" id="KW-0677">Repeat</keyword>
<dbReference type="GO" id="GO:0003677">
    <property type="term" value="F:DNA binding"/>
    <property type="evidence" value="ECO:0007669"/>
    <property type="project" value="UniProtKB-KW"/>
</dbReference>
<protein>
    <submittedName>
        <fullName evidence="11">Uncharacterized protein</fullName>
    </submittedName>
</protein>
<dbReference type="FunFam" id="1.10.10.60:FF:000001">
    <property type="entry name" value="MYB-related transcription factor"/>
    <property type="match status" value="1"/>
</dbReference>
<dbReference type="GO" id="GO:0090406">
    <property type="term" value="C:pollen tube"/>
    <property type="evidence" value="ECO:0007669"/>
    <property type="project" value="UniProtKB-ARBA"/>
</dbReference>
<dbReference type="GO" id="GO:0003700">
    <property type="term" value="F:DNA-binding transcription factor activity"/>
    <property type="evidence" value="ECO:0007669"/>
    <property type="project" value="UniProtKB-ARBA"/>
</dbReference>